<name>A0ABV7V2K3_9SPHN</name>
<evidence type="ECO:0000313" key="3">
    <source>
        <dbReference type="Proteomes" id="UP001595683"/>
    </source>
</evidence>
<gene>
    <name evidence="2" type="ORF">ACFOOT_06885</name>
</gene>
<organism evidence="2 3">
    <name type="scientific">Novosphingobium pokkalii</name>
    <dbReference type="NCBI Taxonomy" id="1770194"/>
    <lineage>
        <taxon>Bacteria</taxon>
        <taxon>Pseudomonadati</taxon>
        <taxon>Pseudomonadota</taxon>
        <taxon>Alphaproteobacteria</taxon>
        <taxon>Sphingomonadales</taxon>
        <taxon>Sphingomonadaceae</taxon>
        <taxon>Novosphingobium</taxon>
    </lineage>
</organism>
<evidence type="ECO:0000313" key="2">
    <source>
        <dbReference type="EMBL" id="MFC3671142.1"/>
    </source>
</evidence>
<reference evidence="3" key="1">
    <citation type="journal article" date="2019" name="Int. J. Syst. Evol. Microbiol.">
        <title>The Global Catalogue of Microorganisms (GCM) 10K type strain sequencing project: providing services to taxonomists for standard genome sequencing and annotation.</title>
        <authorList>
            <consortium name="The Broad Institute Genomics Platform"/>
            <consortium name="The Broad Institute Genome Sequencing Center for Infectious Disease"/>
            <person name="Wu L."/>
            <person name="Ma J."/>
        </authorList>
    </citation>
    <scope>NUCLEOTIDE SEQUENCE [LARGE SCALE GENOMIC DNA]</scope>
    <source>
        <strain evidence="3">KCTC 42224</strain>
    </source>
</reference>
<dbReference type="EMBL" id="JBHRYE010000011">
    <property type="protein sequence ID" value="MFC3671142.1"/>
    <property type="molecule type" value="Genomic_DNA"/>
</dbReference>
<sequence>MTVDTMADTPENTVPKLPRSEAEAQACAARHGWTIPAPCLPGVVANLDLLARHAAIFAGKPA</sequence>
<proteinExistence type="predicted"/>
<feature type="region of interest" description="Disordered" evidence="1">
    <location>
        <begin position="1"/>
        <end position="22"/>
    </location>
</feature>
<dbReference type="Proteomes" id="UP001595683">
    <property type="component" value="Unassembled WGS sequence"/>
</dbReference>
<dbReference type="RefSeq" id="WP_191322425.1">
    <property type="nucleotide sequence ID" value="NZ_BMZP01000001.1"/>
</dbReference>
<evidence type="ECO:0000256" key="1">
    <source>
        <dbReference type="SAM" id="MobiDB-lite"/>
    </source>
</evidence>
<protein>
    <submittedName>
        <fullName evidence="2">Uncharacterized protein</fullName>
    </submittedName>
</protein>
<keyword evidence="3" id="KW-1185">Reference proteome</keyword>
<accession>A0ABV7V2K3</accession>
<comment type="caution">
    <text evidence="2">The sequence shown here is derived from an EMBL/GenBank/DDBJ whole genome shotgun (WGS) entry which is preliminary data.</text>
</comment>